<organism evidence="2 3">
    <name type="scientific">Aliidiomarina soli</name>
    <dbReference type="NCBI Taxonomy" id="1928574"/>
    <lineage>
        <taxon>Bacteria</taxon>
        <taxon>Pseudomonadati</taxon>
        <taxon>Pseudomonadota</taxon>
        <taxon>Gammaproteobacteria</taxon>
        <taxon>Alteromonadales</taxon>
        <taxon>Idiomarinaceae</taxon>
        <taxon>Aliidiomarina</taxon>
    </lineage>
</organism>
<reference evidence="2 3" key="1">
    <citation type="journal article" date="2011" name="Front. Microbiol.">
        <title>Genomic signatures of strain selection and enhancement in Bacillus atrophaeus var. globigii, a historical biowarfare simulant.</title>
        <authorList>
            <person name="Gibbons H.S."/>
            <person name="Broomall S.M."/>
            <person name="McNew L.A."/>
            <person name="Daligault H."/>
            <person name="Chapman C."/>
            <person name="Bruce D."/>
            <person name="Karavis M."/>
            <person name="Krepps M."/>
            <person name="McGregor P.A."/>
            <person name="Hong C."/>
            <person name="Park K.H."/>
            <person name="Akmal A."/>
            <person name="Feldman A."/>
            <person name="Lin J.S."/>
            <person name="Chang W.E."/>
            <person name="Higgs B.W."/>
            <person name="Demirev P."/>
            <person name="Lindquist J."/>
            <person name="Liem A."/>
            <person name="Fochler E."/>
            <person name="Read T.D."/>
            <person name="Tapia R."/>
            <person name="Johnson S."/>
            <person name="Bishop-Lilly K.A."/>
            <person name="Detter C."/>
            <person name="Han C."/>
            <person name="Sozhamannan S."/>
            <person name="Rosenzweig C.N."/>
            <person name="Skowronski E.W."/>
        </authorList>
    </citation>
    <scope>NUCLEOTIDE SEQUENCE [LARGE SCALE GENOMIC DNA]</scope>
    <source>
        <strain evidence="2 3">Y4G10-17</strain>
    </source>
</reference>
<name>A0A432WDR3_9GAMM</name>
<feature type="region of interest" description="Disordered" evidence="1">
    <location>
        <begin position="16"/>
        <end position="44"/>
    </location>
</feature>
<evidence type="ECO:0000313" key="2">
    <source>
        <dbReference type="EMBL" id="RUO31009.1"/>
    </source>
</evidence>
<accession>A0A432WDR3</accession>
<dbReference type="EMBL" id="PIPO01000005">
    <property type="protein sequence ID" value="RUO31009.1"/>
    <property type="molecule type" value="Genomic_DNA"/>
</dbReference>
<protein>
    <submittedName>
        <fullName evidence="2">TIGR03899 family protein</fullName>
    </submittedName>
</protein>
<dbReference type="AlphaFoldDB" id="A0A432WDR3"/>
<dbReference type="Proteomes" id="UP000287823">
    <property type="component" value="Unassembled WGS sequence"/>
</dbReference>
<dbReference type="Pfam" id="PF10987">
    <property type="entry name" value="DUF2806"/>
    <property type="match status" value="1"/>
</dbReference>
<proteinExistence type="predicted"/>
<comment type="caution">
    <text evidence="2">The sequence shown here is derived from an EMBL/GenBank/DDBJ whole genome shotgun (WGS) entry which is preliminary data.</text>
</comment>
<gene>
    <name evidence="2" type="ORF">CWE14_10910</name>
</gene>
<keyword evidence="3" id="KW-1185">Reference proteome</keyword>
<evidence type="ECO:0000256" key="1">
    <source>
        <dbReference type="SAM" id="MobiDB-lite"/>
    </source>
</evidence>
<dbReference type="InterPro" id="IPR021254">
    <property type="entry name" value="DUF2806"/>
</dbReference>
<sequence>MTRVSRLERATTVPKVRGVKASKANQESKAIPASKRSETRKAIGSSRDQLVRSFRCLGINYQELGMSSETTVQSRLKSRLQQRERRRQDNLERIFKQALDFAPDKMSGDELDLDWLQSFVAQAEDISNPSMQKLWAKILASESARPGSFSLRSITTLRQLTSREADVLRRAQGLTAYDPLHLSYKIITGYYRRPSLFTYLTLDKPVQLNIARAGLSYPDLLTLSQLDIMYPSTIESGELTKGQSVKLNYGEKVLELTAQRRGLVMTYHKFTAQGEELLKLIPSAPQTPYLGLVEDHFSRDFSLSVR</sequence>
<dbReference type="NCBIfam" id="TIGR03899">
    <property type="entry name" value="TIGR03899 family protein"/>
    <property type="match status" value="1"/>
</dbReference>
<dbReference type="RefSeq" id="WP_126799405.1">
    <property type="nucleotide sequence ID" value="NZ_PIPO01000005.1"/>
</dbReference>
<evidence type="ECO:0000313" key="3">
    <source>
        <dbReference type="Proteomes" id="UP000287823"/>
    </source>
</evidence>